<dbReference type="AlphaFoldDB" id="A0A927MVT6"/>
<gene>
    <name evidence="1" type="ORF">HEB94_004017</name>
</gene>
<evidence type="ECO:0008006" key="3">
    <source>
        <dbReference type="Google" id="ProtNLM"/>
    </source>
</evidence>
<evidence type="ECO:0000313" key="1">
    <source>
        <dbReference type="EMBL" id="MBE1607169.1"/>
    </source>
</evidence>
<proteinExistence type="predicted"/>
<keyword evidence="2" id="KW-1185">Reference proteome</keyword>
<dbReference type="Proteomes" id="UP000638648">
    <property type="component" value="Unassembled WGS sequence"/>
</dbReference>
<dbReference type="Pfam" id="PF05120">
    <property type="entry name" value="GvpG"/>
    <property type="match status" value="1"/>
</dbReference>
<name>A0A927MVT6_9ACTN</name>
<protein>
    <recommendedName>
        <fullName evidence="3">Gas vesicle protein G</fullName>
    </recommendedName>
</protein>
<dbReference type="RefSeq" id="WP_192751161.1">
    <property type="nucleotide sequence ID" value="NZ_BAABJL010000175.1"/>
</dbReference>
<comment type="caution">
    <text evidence="1">The sequence shown here is derived from an EMBL/GenBank/DDBJ whole genome shotgun (WGS) entry which is preliminary data.</text>
</comment>
<dbReference type="EMBL" id="JADBEM010000001">
    <property type="protein sequence ID" value="MBE1607169.1"/>
    <property type="molecule type" value="Genomic_DNA"/>
</dbReference>
<organism evidence="1 2">
    <name type="scientific">Actinopolymorpha pittospori</name>
    <dbReference type="NCBI Taxonomy" id="648752"/>
    <lineage>
        <taxon>Bacteria</taxon>
        <taxon>Bacillati</taxon>
        <taxon>Actinomycetota</taxon>
        <taxon>Actinomycetes</taxon>
        <taxon>Propionibacteriales</taxon>
        <taxon>Actinopolymorphaceae</taxon>
        <taxon>Actinopolymorpha</taxon>
    </lineage>
</organism>
<sequence length="82" mass="9132">MGLVSGLLTLPLAPARGVGWLAEHVVEVGEREYYDPARIRAELQALARALEEGEITPEEFDAEEDKLLDRLEEAQWRVSVTG</sequence>
<dbReference type="InterPro" id="IPR007804">
    <property type="entry name" value="GvpG"/>
</dbReference>
<evidence type="ECO:0000313" key="2">
    <source>
        <dbReference type="Proteomes" id="UP000638648"/>
    </source>
</evidence>
<reference evidence="1" key="1">
    <citation type="submission" date="2020-10" db="EMBL/GenBank/DDBJ databases">
        <title>Sequencing the genomes of 1000 actinobacteria strains.</title>
        <authorList>
            <person name="Klenk H.-P."/>
        </authorList>
    </citation>
    <scope>NUCLEOTIDE SEQUENCE</scope>
    <source>
        <strain evidence="1">DSM 45354</strain>
    </source>
</reference>
<accession>A0A927MVT6</accession>